<keyword evidence="2" id="KW-1185">Reference proteome</keyword>
<evidence type="ECO:0000313" key="2">
    <source>
        <dbReference type="Proteomes" id="UP001304683"/>
    </source>
</evidence>
<accession>A0ABZ0QP47</accession>
<dbReference type="RefSeq" id="WP_318750279.1">
    <property type="nucleotide sequence ID" value="NZ_CP132508.1"/>
</dbReference>
<evidence type="ECO:0000313" key="1">
    <source>
        <dbReference type="EMBL" id="WPD18444.1"/>
    </source>
</evidence>
<dbReference type="EMBL" id="CP132508">
    <property type="protein sequence ID" value="WPD18444.1"/>
    <property type="molecule type" value="Genomic_DNA"/>
</dbReference>
<dbReference type="Proteomes" id="UP001304683">
    <property type="component" value="Chromosome"/>
</dbReference>
<evidence type="ECO:0008006" key="3">
    <source>
        <dbReference type="Google" id="ProtNLM"/>
    </source>
</evidence>
<gene>
    <name evidence="1" type="ORF">Q5761_08710</name>
</gene>
<protein>
    <recommendedName>
        <fullName evidence="3">Bacterial spore germination immunoglobulin-like domain-containing protein</fullName>
    </recommendedName>
</protein>
<organism evidence="1 2">
    <name type="scientific">Thermaerobacter composti</name>
    <dbReference type="NCBI Taxonomy" id="554949"/>
    <lineage>
        <taxon>Bacteria</taxon>
        <taxon>Bacillati</taxon>
        <taxon>Bacillota</taxon>
        <taxon>Clostridia</taxon>
        <taxon>Eubacteriales</taxon>
        <taxon>Clostridiales Family XVII. Incertae Sedis</taxon>
        <taxon>Thermaerobacter</taxon>
    </lineage>
</organism>
<proteinExistence type="predicted"/>
<sequence>MGEDGESLDGGFAANAIGGTYDGQNRLVEVWLDFPRPLPRGGVLVVRLTNPTTVVEGPWTVSIPLR</sequence>
<reference evidence="1 2" key="1">
    <citation type="submission" date="2023-08" db="EMBL/GenBank/DDBJ databases">
        <title>Genome sequence of Thermaerobacter compostii strain Ins1, a spore-forming filamentous bacterium isolated from a deep geothermal reservoir.</title>
        <authorList>
            <person name="Bregnard D."/>
            <person name="Gonzalez D."/>
            <person name="Junier P."/>
        </authorList>
    </citation>
    <scope>NUCLEOTIDE SEQUENCE [LARGE SCALE GENOMIC DNA]</scope>
    <source>
        <strain evidence="1 2">Ins1</strain>
    </source>
</reference>
<name>A0ABZ0QP47_9FIRM</name>